<feature type="compositionally biased region" description="Polar residues" evidence="1">
    <location>
        <begin position="15"/>
        <end position="29"/>
    </location>
</feature>
<evidence type="ECO:0000256" key="1">
    <source>
        <dbReference type="SAM" id="MobiDB-lite"/>
    </source>
</evidence>
<accession>C4J0Y6</accession>
<protein>
    <submittedName>
        <fullName evidence="2">Uncharacterized protein</fullName>
    </submittedName>
</protein>
<proteinExistence type="evidence at transcript level"/>
<sequence>MHAAVLCASKEEEPSSSTQPNRQTTRGWS</sequence>
<evidence type="ECO:0000313" key="2">
    <source>
        <dbReference type="EMBL" id="ACR34836.1"/>
    </source>
</evidence>
<dbReference type="AlphaFoldDB" id="C4J0Y6"/>
<reference evidence="2" key="1">
    <citation type="journal article" date="2009" name="PLoS Genet.">
        <title>Sequencing, mapping, and analysis of 27,455 maize full-length cDNAs.</title>
        <authorList>
            <person name="Soderlund C."/>
            <person name="Descour A."/>
            <person name="Kudrna D."/>
            <person name="Bomhoff M."/>
            <person name="Boyd L."/>
            <person name="Currie J."/>
            <person name="Angelova A."/>
            <person name="Collura K."/>
            <person name="Wissotski M."/>
            <person name="Ashley E."/>
            <person name="Morrow D."/>
            <person name="Fernandes J."/>
            <person name="Walbot V."/>
            <person name="Yu Y."/>
        </authorList>
    </citation>
    <scope>NUCLEOTIDE SEQUENCE</scope>
    <source>
        <strain evidence="2">B73</strain>
    </source>
</reference>
<feature type="region of interest" description="Disordered" evidence="1">
    <location>
        <begin position="1"/>
        <end position="29"/>
    </location>
</feature>
<name>C4J0Y6_MAIZE</name>
<organism evidence="2">
    <name type="scientific">Zea mays</name>
    <name type="common">Maize</name>
    <dbReference type="NCBI Taxonomy" id="4577"/>
    <lineage>
        <taxon>Eukaryota</taxon>
        <taxon>Viridiplantae</taxon>
        <taxon>Streptophyta</taxon>
        <taxon>Embryophyta</taxon>
        <taxon>Tracheophyta</taxon>
        <taxon>Spermatophyta</taxon>
        <taxon>Magnoliopsida</taxon>
        <taxon>Liliopsida</taxon>
        <taxon>Poales</taxon>
        <taxon>Poaceae</taxon>
        <taxon>PACMAD clade</taxon>
        <taxon>Panicoideae</taxon>
        <taxon>Andropogonodae</taxon>
        <taxon>Andropogoneae</taxon>
        <taxon>Tripsacinae</taxon>
        <taxon>Zea</taxon>
    </lineage>
</organism>
<dbReference type="EMBL" id="BT084483">
    <property type="protein sequence ID" value="ACR34836.1"/>
    <property type="molecule type" value="mRNA"/>
</dbReference>
<reference evidence="2" key="2">
    <citation type="submission" date="2012-06" db="EMBL/GenBank/DDBJ databases">
        <authorList>
            <person name="Yu Y."/>
            <person name="Currie J."/>
            <person name="Lomeli R."/>
            <person name="Angelova A."/>
            <person name="Collura K."/>
            <person name="Wissotski M."/>
            <person name="Campos D."/>
            <person name="Kudrna D."/>
            <person name="Golser W."/>
            <person name="Ashely E."/>
            <person name="Descour A."/>
            <person name="Fernandes J."/>
            <person name="Soderlund C."/>
            <person name="Walbot V."/>
        </authorList>
    </citation>
    <scope>NUCLEOTIDE SEQUENCE</scope>
    <source>
        <strain evidence="2">B73</strain>
    </source>
</reference>